<protein>
    <submittedName>
        <fullName evidence="1">Twin-arginine translocation pathway signal protein</fullName>
    </submittedName>
</protein>
<accession>A0A512B1J9</accession>
<dbReference type="AlphaFoldDB" id="A0A512B1J9"/>
<keyword evidence="2" id="KW-1185">Reference proteome</keyword>
<dbReference type="Proteomes" id="UP000321532">
    <property type="component" value="Unassembled WGS sequence"/>
</dbReference>
<evidence type="ECO:0000313" key="2">
    <source>
        <dbReference type="Proteomes" id="UP000321532"/>
    </source>
</evidence>
<dbReference type="InterPro" id="IPR027056">
    <property type="entry name" value="Gluconate_2DH_su3"/>
</dbReference>
<proteinExistence type="predicted"/>
<dbReference type="EMBL" id="BJYS01000028">
    <property type="protein sequence ID" value="GEO05858.1"/>
    <property type="molecule type" value="Genomic_DNA"/>
</dbReference>
<organism evidence="1 2">
    <name type="scientific">Adhaeribacter aerolatus</name>
    <dbReference type="NCBI Taxonomy" id="670289"/>
    <lineage>
        <taxon>Bacteria</taxon>
        <taxon>Pseudomonadati</taxon>
        <taxon>Bacteroidota</taxon>
        <taxon>Cytophagia</taxon>
        <taxon>Cytophagales</taxon>
        <taxon>Hymenobacteraceae</taxon>
        <taxon>Adhaeribacter</taxon>
    </lineage>
</organism>
<evidence type="ECO:0000313" key="1">
    <source>
        <dbReference type="EMBL" id="GEO05858.1"/>
    </source>
</evidence>
<dbReference type="OrthoDB" id="6385145at2"/>
<sequence length="194" mass="21076">MDRREAIFKVATLMGVTLSAPLISGLVYGQGNTLLAIPDGYISPLANDNQQKMIAEIAELIIPTTKTPGAKAAKVPEFINVLITDCYPEQDQKRFFSGLDNLDEAAKKAYGKGFLAATKAQQTELLKKAEADTRALRAKQPSAPAPFFQMIKEMTVTGYFTSEIGATKALNYIAVPGAYRPCEPMKPGQKTWAT</sequence>
<gene>
    <name evidence="1" type="ORF">AAE02nite_35220</name>
</gene>
<dbReference type="RefSeq" id="WP_146900752.1">
    <property type="nucleotide sequence ID" value="NZ_BJYS01000028.1"/>
</dbReference>
<name>A0A512B1J9_9BACT</name>
<comment type="caution">
    <text evidence="1">The sequence shown here is derived from an EMBL/GenBank/DDBJ whole genome shotgun (WGS) entry which is preliminary data.</text>
</comment>
<dbReference type="Pfam" id="PF13618">
    <property type="entry name" value="Gluconate_2-dh3"/>
    <property type="match status" value="1"/>
</dbReference>
<reference evidence="1 2" key="1">
    <citation type="submission" date="2019-07" db="EMBL/GenBank/DDBJ databases">
        <title>Whole genome shotgun sequence of Adhaeribacter aerolatus NBRC 106133.</title>
        <authorList>
            <person name="Hosoyama A."/>
            <person name="Uohara A."/>
            <person name="Ohji S."/>
            <person name="Ichikawa N."/>
        </authorList>
    </citation>
    <scope>NUCLEOTIDE SEQUENCE [LARGE SCALE GENOMIC DNA]</scope>
    <source>
        <strain evidence="1 2">NBRC 106133</strain>
    </source>
</reference>